<gene>
    <name evidence="2" type="ORF">H9928_08535</name>
</gene>
<dbReference type="SUPFAM" id="SSF160574">
    <property type="entry name" value="BT0923-like"/>
    <property type="match status" value="2"/>
</dbReference>
<evidence type="ECO:0000259" key="1">
    <source>
        <dbReference type="Pfam" id="PF11396"/>
    </source>
</evidence>
<sequence>MKRMVLLACIALGAVGLQSCDKDDDKNVQVPDTLRQAFTSRYPNVAYAEWERKGDFYEAEFSENGYENSAWFLPDGTWLMTERDLRYEDLPQNVRQAFESGEYAGWRRDDIDVIEQKDMETKYIIEVEMQNQEYDLIYFEDGTLVSAQADSGNSDEGRMPMAPQQASDIKEEIEKRYPGARILDIEYENRGRVEVEIRDGSIQKEVVFTSDNAGSYAWVQTSCDVRWKDIPKAVADTIENNRKGAEIDDVDFIETPSGNYYLVELEMHSADIYLKIDEQGTVLNA</sequence>
<proteinExistence type="predicted"/>
<reference evidence="2" key="2">
    <citation type="submission" date="2021-04" db="EMBL/GenBank/DDBJ databases">
        <authorList>
            <person name="Gilroy R."/>
        </authorList>
    </citation>
    <scope>NUCLEOTIDE SEQUENCE</scope>
    <source>
        <strain evidence="2">8470</strain>
    </source>
</reference>
<dbReference type="InterPro" id="IPR021533">
    <property type="entry name" value="PepSY-like"/>
</dbReference>
<dbReference type="PROSITE" id="PS51257">
    <property type="entry name" value="PROKAR_LIPOPROTEIN"/>
    <property type="match status" value="1"/>
</dbReference>
<evidence type="ECO:0000313" key="2">
    <source>
        <dbReference type="EMBL" id="MBU3856584.1"/>
    </source>
</evidence>
<name>A0A948TNN7_9BACT</name>
<organism evidence="2 3">
    <name type="scientific">Candidatus Phocaeicola excrementipullorum</name>
    <dbReference type="NCBI Taxonomy" id="2838731"/>
    <lineage>
        <taxon>Bacteria</taxon>
        <taxon>Pseudomonadati</taxon>
        <taxon>Bacteroidota</taxon>
        <taxon>Bacteroidia</taxon>
        <taxon>Bacteroidales</taxon>
        <taxon>Bacteroidaceae</taxon>
        <taxon>Phocaeicola</taxon>
    </lineage>
</organism>
<feature type="domain" description="Putative beta-lactamase-inhibitor-like PepSY-like" evidence="1">
    <location>
        <begin position="193"/>
        <end position="283"/>
    </location>
</feature>
<comment type="caution">
    <text evidence="2">The sequence shown here is derived from an EMBL/GenBank/DDBJ whole genome shotgun (WGS) entry which is preliminary data.</text>
</comment>
<evidence type="ECO:0000313" key="3">
    <source>
        <dbReference type="Proteomes" id="UP000784286"/>
    </source>
</evidence>
<dbReference type="Pfam" id="PF11396">
    <property type="entry name" value="PepSY_like"/>
    <property type="match status" value="2"/>
</dbReference>
<dbReference type="EMBL" id="JAHLFJ010000079">
    <property type="protein sequence ID" value="MBU3856584.1"/>
    <property type="molecule type" value="Genomic_DNA"/>
</dbReference>
<dbReference type="Gene3D" id="3.10.450.360">
    <property type="match status" value="2"/>
</dbReference>
<reference evidence="2" key="1">
    <citation type="journal article" date="2021" name="PeerJ">
        <title>Extensive microbial diversity within the chicken gut microbiome revealed by metagenomics and culture.</title>
        <authorList>
            <person name="Gilroy R."/>
            <person name="Ravi A."/>
            <person name="Getino M."/>
            <person name="Pursley I."/>
            <person name="Horton D.L."/>
            <person name="Alikhan N.F."/>
            <person name="Baker D."/>
            <person name="Gharbi K."/>
            <person name="Hall N."/>
            <person name="Watson M."/>
            <person name="Adriaenssens E.M."/>
            <person name="Foster-Nyarko E."/>
            <person name="Jarju S."/>
            <person name="Secka A."/>
            <person name="Antonio M."/>
            <person name="Oren A."/>
            <person name="Chaudhuri R.R."/>
            <person name="La Ragione R."/>
            <person name="Hildebrand F."/>
            <person name="Pallen M.J."/>
        </authorList>
    </citation>
    <scope>NUCLEOTIDE SEQUENCE</scope>
    <source>
        <strain evidence="2">8470</strain>
    </source>
</reference>
<protein>
    <submittedName>
        <fullName evidence="2">PepSY-like domain-containing protein</fullName>
    </submittedName>
</protein>
<dbReference type="Proteomes" id="UP000784286">
    <property type="component" value="Unassembled WGS sequence"/>
</dbReference>
<dbReference type="AlphaFoldDB" id="A0A948TNN7"/>
<accession>A0A948TNN7</accession>
<feature type="domain" description="Putative beta-lactamase-inhibitor-like PepSY-like" evidence="1">
    <location>
        <begin position="56"/>
        <end position="145"/>
    </location>
</feature>